<comment type="caution">
    <text evidence="2">The sequence shown here is derived from an EMBL/GenBank/DDBJ whole genome shotgun (WGS) entry which is preliminary data.</text>
</comment>
<dbReference type="SUPFAM" id="SSF52540">
    <property type="entry name" value="P-loop containing nucleoside triphosphate hydrolases"/>
    <property type="match status" value="1"/>
</dbReference>
<dbReference type="SUPFAM" id="SSF48452">
    <property type="entry name" value="TPR-like"/>
    <property type="match status" value="1"/>
</dbReference>
<proteinExistence type="predicted"/>
<evidence type="ECO:0000313" key="3">
    <source>
        <dbReference type="Proteomes" id="UP001595858"/>
    </source>
</evidence>
<organism evidence="2 3">
    <name type="scientific">Streptomonospora arabica</name>
    <dbReference type="NCBI Taxonomy" id="412417"/>
    <lineage>
        <taxon>Bacteria</taxon>
        <taxon>Bacillati</taxon>
        <taxon>Actinomycetota</taxon>
        <taxon>Actinomycetes</taxon>
        <taxon>Streptosporangiales</taxon>
        <taxon>Nocardiopsidaceae</taxon>
        <taxon>Streptomonospora</taxon>
    </lineage>
</organism>
<protein>
    <submittedName>
        <fullName evidence="2">Tetratricopeptide repeat protein</fullName>
    </submittedName>
</protein>
<accession>A0ABV9SQU0</accession>
<dbReference type="Proteomes" id="UP001595858">
    <property type="component" value="Unassembled WGS sequence"/>
</dbReference>
<sequence>MPEPTPETPAPRQPHHNTAALAAVHGTLLQARDIHGGIHLHPPAPAEAPPDVSLDAPRPPEPLRGRDDLLAELETAAAEGADRPAVLTGPGGIGKSAVAAALARRAADRGRDVFWVRAGTVAPALLEAAVEAGGSRAEADRLASSPRRAARWAWRHLDAAPRPWLLVLDNADRPDELDPDHRPGEGLGWLRTSPRGGVVVTTRIGDPALWEPALIREVGELAPDDAAAVLADRAGPVGAAGARGLADRLGGIPLALTLAGGAAASHPALFADLGALGEHLSASVLRVDRLSRPLTHPGRRPRRSTLAGVWEASMELLDTAPHAPGLLRLLSVLGADGLEVPLRRLPLSLLRGGDWGSGGEPHNEHLDETALAAALNALAVHGLAALTSVGGERALRIHPLIGETTREGLGDRAAPVARTAALLLDHQRDRDPALERAAHRALVEVCSAALGPDHPDTIGAEVGIARRRLQRGDASGAAAELAGLARRAAGALGADHPVGLRALHHRGDALIALGRLDEADSLFRDLLAARTRALGPDAPDTDEERHQLATVALRRHDWETAAAELETVLAHRASDRAAASPGVLFARVNLCYARLRQGRHAAAEEGLRRVIAESGAQEGTEEPAVTLARLYLAVSRMERGEAGPAEEGFADALRRSEHRLGADHPELAEMRALFDGARAAGGAQG</sequence>
<dbReference type="InterPro" id="IPR011990">
    <property type="entry name" value="TPR-like_helical_dom_sf"/>
</dbReference>
<dbReference type="EMBL" id="JBHSIY010000019">
    <property type="protein sequence ID" value="MFC4868695.1"/>
    <property type="molecule type" value="Genomic_DNA"/>
</dbReference>
<dbReference type="PANTHER" id="PTHR46082">
    <property type="entry name" value="ATP/GTP-BINDING PROTEIN-RELATED"/>
    <property type="match status" value="1"/>
</dbReference>
<reference evidence="3" key="1">
    <citation type="journal article" date="2019" name="Int. J. Syst. Evol. Microbiol.">
        <title>The Global Catalogue of Microorganisms (GCM) 10K type strain sequencing project: providing services to taxonomists for standard genome sequencing and annotation.</title>
        <authorList>
            <consortium name="The Broad Institute Genomics Platform"/>
            <consortium name="The Broad Institute Genome Sequencing Center for Infectious Disease"/>
            <person name="Wu L."/>
            <person name="Ma J."/>
        </authorList>
    </citation>
    <scope>NUCLEOTIDE SEQUENCE [LARGE SCALE GENOMIC DNA]</scope>
    <source>
        <strain evidence="3">CGMCC 4.7304</strain>
    </source>
</reference>
<dbReference type="InterPro" id="IPR027417">
    <property type="entry name" value="P-loop_NTPase"/>
</dbReference>
<name>A0ABV9SQU0_9ACTN</name>
<keyword evidence="3" id="KW-1185">Reference proteome</keyword>
<dbReference type="Pfam" id="PF13424">
    <property type="entry name" value="TPR_12"/>
    <property type="match status" value="1"/>
</dbReference>
<dbReference type="Gene3D" id="3.40.50.300">
    <property type="entry name" value="P-loop containing nucleotide triphosphate hydrolases"/>
    <property type="match status" value="1"/>
</dbReference>
<dbReference type="Gene3D" id="1.25.40.10">
    <property type="entry name" value="Tetratricopeptide repeat domain"/>
    <property type="match status" value="1"/>
</dbReference>
<gene>
    <name evidence="2" type="ORF">ACFPCZ_18835</name>
</gene>
<evidence type="ECO:0000313" key="2">
    <source>
        <dbReference type="EMBL" id="MFC4868695.1"/>
    </source>
</evidence>
<dbReference type="InterPro" id="IPR053137">
    <property type="entry name" value="NLR-like"/>
</dbReference>
<feature type="region of interest" description="Disordered" evidence="1">
    <location>
        <begin position="37"/>
        <end position="65"/>
    </location>
</feature>
<evidence type="ECO:0000256" key="1">
    <source>
        <dbReference type="SAM" id="MobiDB-lite"/>
    </source>
</evidence>
<dbReference type="RefSeq" id="WP_344143226.1">
    <property type="nucleotide sequence ID" value="NZ_BAAAQI010000006.1"/>
</dbReference>
<dbReference type="PANTHER" id="PTHR46082:SF11">
    <property type="entry name" value="AAA+ ATPASE DOMAIN-CONTAINING PROTEIN-RELATED"/>
    <property type="match status" value="1"/>
</dbReference>